<proteinExistence type="inferred from homology"/>
<evidence type="ECO:0000256" key="1">
    <source>
        <dbReference type="RuleBase" id="RU004560"/>
    </source>
</evidence>
<dbReference type="SUPFAM" id="SSF52540">
    <property type="entry name" value="P-loop containing nucleoside triphosphate hydrolases"/>
    <property type="match status" value="1"/>
</dbReference>
<dbReference type="PANTHER" id="PTHR18884">
    <property type="entry name" value="SEPTIN"/>
    <property type="match status" value="1"/>
</dbReference>
<dbReference type="PROSITE" id="PS51719">
    <property type="entry name" value="G_SEPTIN"/>
    <property type="match status" value="1"/>
</dbReference>
<evidence type="ECO:0000259" key="3">
    <source>
        <dbReference type="PROSITE" id="PS51719"/>
    </source>
</evidence>
<feature type="compositionally biased region" description="Basic and acidic residues" evidence="2">
    <location>
        <begin position="163"/>
        <end position="172"/>
    </location>
</feature>
<organism evidence="4 5">
    <name type="scientific">Phyllosticta citrichinensis</name>
    <dbReference type="NCBI Taxonomy" id="1130410"/>
    <lineage>
        <taxon>Eukaryota</taxon>
        <taxon>Fungi</taxon>
        <taxon>Dikarya</taxon>
        <taxon>Ascomycota</taxon>
        <taxon>Pezizomycotina</taxon>
        <taxon>Dothideomycetes</taxon>
        <taxon>Dothideomycetes incertae sedis</taxon>
        <taxon>Botryosphaeriales</taxon>
        <taxon>Phyllostictaceae</taxon>
        <taxon>Phyllosticta</taxon>
    </lineage>
</organism>
<evidence type="ECO:0000313" key="4">
    <source>
        <dbReference type="EMBL" id="KAK8151782.1"/>
    </source>
</evidence>
<feature type="compositionally biased region" description="Basic and acidic residues" evidence="2">
    <location>
        <begin position="50"/>
        <end position="70"/>
    </location>
</feature>
<reference evidence="4 5" key="1">
    <citation type="journal article" date="2022" name="G3 (Bethesda)">
        <title>Enemy or ally: a genomic approach to elucidate the lifestyle of Phyllosticta citrichinaensis.</title>
        <authorList>
            <person name="Buijs V.A."/>
            <person name="Groenewald J.Z."/>
            <person name="Haridas S."/>
            <person name="LaButti K.M."/>
            <person name="Lipzen A."/>
            <person name="Martin F.M."/>
            <person name="Barry K."/>
            <person name="Grigoriev I.V."/>
            <person name="Crous P.W."/>
            <person name="Seidl M.F."/>
        </authorList>
    </citation>
    <scope>NUCLEOTIDE SEQUENCE [LARGE SCALE GENOMIC DNA]</scope>
    <source>
        <strain evidence="4 5">CBS 129764</strain>
    </source>
</reference>
<dbReference type="Gene3D" id="3.40.50.300">
    <property type="entry name" value="P-loop containing nucleotide triphosphate hydrolases"/>
    <property type="match status" value="1"/>
</dbReference>
<name>A0ABR1XF69_9PEZI</name>
<feature type="region of interest" description="Disordered" evidence="2">
    <location>
        <begin position="413"/>
        <end position="474"/>
    </location>
</feature>
<dbReference type="InterPro" id="IPR030379">
    <property type="entry name" value="G_SEPTIN_dom"/>
</dbReference>
<evidence type="ECO:0000313" key="5">
    <source>
        <dbReference type="Proteomes" id="UP001456524"/>
    </source>
</evidence>
<keyword evidence="1" id="KW-0342">GTP-binding</keyword>
<feature type="region of interest" description="Disordered" evidence="2">
    <location>
        <begin position="570"/>
        <end position="611"/>
    </location>
</feature>
<feature type="compositionally biased region" description="Low complexity" evidence="2">
    <location>
        <begin position="11"/>
        <end position="32"/>
    </location>
</feature>
<feature type="compositionally biased region" description="Polar residues" evidence="2">
    <location>
        <begin position="178"/>
        <end position="188"/>
    </location>
</feature>
<feature type="compositionally biased region" description="Polar residues" evidence="2">
    <location>
        <begin position="1"/>
        <end position="10"/>
    </location>
</feature>
<feature type="compositionally biased region" description="Polar residues" evidence="2">
    <location>
        <begin position="589"/>
        <end position="600"/>
    </location>
</feature>
<feature type="domain" description="Septin-type G" evidence="3">
    <location>
        <begin position="199"/>
        <end position="568"/>
    </location>
</feature>
<protein>
    <recommendedName>
        <fullName evidence="3">Septin-type G domain-containing protein</fullName>
    </recommendedName>
</protein>
<feature type="compositionally biased region" description="Acidic residues" evidence="2">
    <location>
        <begin position="413"/>
        <end position="438"/>
    </location>
</feature>
<dbReference type="EMBL" id="JBBWUH010000016">
    <property type="protein sequence ID" value="KAK8151782.1"/>
    <property type="molecule type" value="Genomic_DNA"/>
</dbReference>
<comment type="caution">
    <text evidence="4">The sequence shown here is derived from an EMBL/GenBank/DDBJ whole genome shotgun (WGS) entry which is preliminary data.</text>
</comment>
<dbReference type="Pfam" id="PF00735">
    <property type="entry name" value="Septin"/>
    <property type="match status" value="3"/>
</dbReference>
<dbReference type="Proteomes" id="UP001456524">
    <property type="component" value="Unassembled WGS sequence"/>
</dbReference>
<feature type="region of interest" description="Disordered" evidence="2">
    <location>
        <begin position="1"/>
        <end position="196"/>
    </location>
</feature>
<keyword evidence="5" id="KW-1185">Reference proteome</keyword>
<keyword evidence="1" id="KW-0547">Nucleotide-binding</keyword>
<dbReference type="PRINTS" id="PR00449">
    <property type="entry name" value="RASTRNSFRMNG"/>
</dbReference>
<sequence length="611" mass="67311">MAKPNPTTSSAAHAHAPAPAADLSRHSSFSFLRRQKSTDGAKMGRKAKQQAKDDLLREQREQREQQEALAKRPPQLPEMPPMASSAVNTTFGTFGGDQPLANNNDDQLRPDSYHYVSHKATSFSRPLMDRRNPSASPVAVPPPIPQSPSSATQNYIHSSEPYDPAHRSESMTHRGRSSYASSIASPAVNSPRRVRRRKDPTAFNVLVIGASGCGKTSFVNFLKTSLALPKPKHAIGSPPTRQHDPNSPFTSHYLETEIDGERVGLTLWDSQGLERSVVDLQLREMTSFIESKFDETFAEEQKVVRSAGFRDTHIHCVFLLLDPARLDANIAHARGTPGSYVDKFAVRPNLVGSLDEDLDLQVLRGLQGKTVVIPVVSKADSITTAHMAYLKRSVWDGLKQAKLDLLEALDLDDESDVDPGLDDDTDTGYAQSDDDVDQSDMINKLVDRSDSDSQRSSTSASSPPPQSPVVSKAVKEGRRLPAQLMAAAPDDDDDDELPYLPLSVISPDMYEPQVIGRRFPWGFADPNNNTHCDFLRLKESVFSEWRGELREAARERWYEGWRTNRLKRLGGGLSGAGTPRRRADYASSPGPQGTPRNGNGNAMAYKSVSTY</sequence>
<comment type="similarity">
    <text evidence="1">Belongs to the TRAFAC class TrmE-Era-EngA-EngB-Septin-like GTPase superfamily. Septin GTPase family.</text>
</comment>
<gene>
    <name evidence="4" type="ORF">IWX90DRAFT_91293</name>
</gene>
<dbReference type="InterPro" id="IPR027417">
    <property type="entry name" value="P-loop_NTPase"/>
</dbReference>
<evidence type="ECO:0000256" key="2">
    <source>
        <dbReference type="SAM" id="MobiDB-lite"/>
    </source>
</evidence>
<accession>A0ABR1XF69</accession>